<dbReference type="RefSeq" id="WP_149402616.1">
    <property type="nucleotide sequence ID" value="NZ_BIXY01000049.1"/>
</dbReference>
<dbReference type="GO" id="GO:1990904">
    <property type="term" value="C:ribonucleoprotein complex"/>
    <property type="evidence" value="ECO:0007669"/>
    <property type="project" value="UniProtKB-KW"/>
</dbReference>
<dbReference type="Pfam" id="PF01165">
    <property type="entry name" value="Ribosomal_S21"/>
    <property type="match status" value="1"/>
</dbReference>
<dbReference type="GO" id="GO:0006412">
    <property type="term" value="P:translation"/>
    <property type="evidence" value="ECO:0007669"/>
    <property type="project" value="UniProtKB-UniRule"/>
</dbReference>
<dbReference type="GO" id="GO:0003735">
    <property type="term" value="F:structural constituent of ribosome"/>
    <property type="evidence" value="ECO:0007669"/>
    <property type="project" value="InterPro"/>
</dbReference>
<dbReference type="AlphaFoldDB" id="A0A5A5TE44"/>
<protein>
    <recommendedName>
        <fullName evidence="4 5">Small ribosomal subunit protein bS21</fullName>
    </recommendedName>
</protein>
<feature type="compositionally biased region" description="Basic residues" evidence="7">
    <location>
        <begin position="43"/>
        <end position="61"/>
    </location>
</feature>
<dbReference type="PANTHER" id="PTHR21109:SF0">
    <property type="entry name" value="SMALL RIBOSOMAL SUBUNIT PROTEIN BS21M"/>
    <property type="match status" value="1"/>
</dbReference>
<evidence type="ECO:0000313" key="9">
    <source>
        <dbReference type="Proteomes" id="UP000322530"/>
    </source>
</evidence>
<evidence type="ECO:0000256" key="2">
    <source>
        <dbReference type="ARBA" id="ARBA00022980"/>
    </source>
</evidence>
<keyword evidence="2 5" id="KW-0689">Ribosomal protein</keyword>
<feature type="region of interest" description="Disordered" evidence="7">
    <location>
        <begin position="36"/>
        <end position="61"/>
    </location>
</feature>
<accession>A0A5A5TE44</accession>
<reference evidence="8 9" key="1">
    <citation type="submission" date="2019-01" db="EMBL/GenBank/DDBJ databases">
        <title>Draft genome sequence of Dictyobacter sp. Uno17.</title>
        <authorList>
            <person name="Wang C.M."/>
            <person name="Zheng Y."/>
            <person name="Sakai Y."/>
            <person name="Abe K."/>
            <person name="Yokota A."/>
            <person name="Yabe S."/>
        </authorList>
    </citation>
    <scope>NUCLEOTIDE SEQUENCE [LARGE SCALE GENOMIC DNA]</scope>
    <source>
        <strain evidence="8 9">Uno17</strain>
    </source>
</reference>
<organism evidence="8 9">
    <name type="scientific">Dictyobacter arantiisoli</name>
    <dbReference type="NCBI Taxonomy" id="2014874"/>
    <lineage>
        <taxon>Bacteria</taxon>
        <taxon>Bacillati</taxon>
        <taxon>Chloroflexota</taxon>
        <taxon>Ktedonobacteria</taxon>
        <taxon>Ktedonobacterales</taxon>
        <taxon>Dictyobacteraceae</taxon>
        <taxon>Dictyobacter</taxon>
    </lineage>
</organism>
<evidence type="ECO:0000256" key="5">
    <source>
        <dbReference type="HAMAP-Rule" id="MF_00358"/>
    </source>
</evidence>
<dbReference type="Gene3D" id="1.20.5.1150">
    <property type="entry name" value="Ribosomal protein S8"/>
    <property type="match status" value="1"/>
</dbReference>
<sequence length="61" mass="7384">MSEITIQTGESFELALKRFNRKVQNAGILAEARRRRYYESPQSRRKRKAEAARRKQRRSRF</sequence>
<dbReference type="GO" id="GO:0005840">
    <property type="term" value="C:ribosome"/>
    <property type="evidence" value="ECO:0007669"/>
    <property type="project" value="UniProtKB-KW"/>
</dbReference>
<dbReference type="HAMAP" id="MF_00358">
    <property type="entry name" value="Ribosomal_bS21"/>
    <property type="match status" value="1"/>
</dbReference>
<keyword evidence="9" id="KW-1185">Reference proteome</keyword>
<dbReference type="PRINTS" id="PR00976">
    <property type="entry name" value="RIBOSOMALS21"/>
</dbReference>
<evidence type="ECO:0000313" key="8">
    <source>
        <dbReference type="EMBL" id="GCF09692.1"/>
    </source>
</evidence>
<dbReference type="InterPro" id="IPR038380">
    <property type="entry name" value="Ribosomal_bS21_sf"/>
</dbReference>
<evidence type="ECO:0000256" key="6">
    <source>
        <dbReference type="RuleBase" id="RU000667"/>
    </source>
</evidence>
<dbReference type="Proteomes" id="UP000322530">
    <property type="component" value="Unassembled WGS sequence"/>
</dbReference>
<dbReference type="NCBIfam" id="TIGR00030">
    <property type="entry name" value="S21p"/>
    <property type="match status" value="1"/>
</dbReference>
<proteinExistence type="inferred from homology"/>
<name>A0A5A5TE44_9CHLR</name>
<evidence type="ECO:0000256" key="7">
    <source>
        <dbReference type="SAM" id="MobiDB-lite"/>
    </source>
</evidence>
<dbReference type="EMBL" id="BIXY01000049">
    <property type="protein sequence ID" value="GCF09692.1"/>
    <property type="molecule type" value="Genomic_DNA"/>
</dbReference>
<evidence type="ECO:0000256" key="3">
    <source>
        <dbReference type="ARBA" id="ARBA00023274"/>
    </source>
</evidence>
<evidence type="ECO:0000256" key="1">
    <source>
        <dbReference type="ARBA" id="ARBA00006640"/>
    </source>
</evidence>
<gene>
    <name evidence="5" type="primary">rpsU</name>
    <name evidence="8" type="ORF">KDI_32560</name>
</gene>
<keyword evidence="3 5" id="KW-0687">Ribonucleoprotein</keyword>
<evidence type="ECO:0000256" key="4">
    <source>
        <dbReference type="ARBA" id="ARBA00035135"/>
    </source>
</evidence>
<comment type="similarity">
    <text evidence="1 5 6">Belongs to the bacterial ribosomal protein bS21 family.</text>
</comment>
<dbReference type="InterPro" id="IPR001911">
    <property type="entry name" value="Ribosomal_bS21"/>
</dbReference>
<dbReference type="OrthoDB" id="9799244at2"/>
<comment type="caution">
    <text evidence="8">The sequence shown here is derived from an EMBL/GenBank/DDBJ whole genome shotgun (WGS) entry which is preliminary data.</text>
</comment>
<dbReference type="PANTHER" id="PTHR21109">
    <property type="entry name" value="MITOCHONDRIAL 28S RIBOSOMAL PROTEIN S21"/>
    <property type="match status" value="1"/>
</dbReference>